<dbReference type="Proteomes" id="UP000177811">
    <property type="component" value="Unassembled WGS sequence"/>
</dbReference>
<accession>A0A1G2KZF0</accession>
<feature type="transmembrane region" description="Helical" evidence="1">
    <location>
        <begin position="9"/>
        <end position="29"/>
    </location>
</feature>
<evidence type="ECO:0000256" key="1">
    <source>
        <dbReference type="SAM" id="Phobius"/>
    </source>
</evidence>
<name>A0A1G2KZF0_9BACT</name>
<keyword evidence="1" id="KW-0472">Membrane</keyword>
<gene>
    <name evidence="2" type="ORF">A3C16_05120</name>
</gene>
<organism evidence="2 3">
    <name type="scientific">Candidatus Sungbacteria bacterium RIFCSPHIGHO2_02_FULL_51_29</name>
    <dbReference type="NCBI Taxonomy" id="1802273"/>
    <lineage>
        <taxon>Bacteria</taxon>
        <taxon>Candidatus Sungiibacteriota</taxon>
    </lineage>
</organism>
<comment type="caution">
    <text evidence="2">The sequence shown here is derived from an EMBL/GenBank/DDBJ whole genome shotgun (WGS) entry which is preliminary data.</text>
</comment>
<proteinExistence type="predicted"/>
<dbReference type="EMBL" id="MHQL01000008">
    <property type="protein sequence ID" value="OHA03809.1"/>
    <property type="molecule type" value="Genomic_DNA"/>
</dbReference>
<reference evidence="2 3" key="1">
    <citation type="journal article" date="2016" name="Nat. Commun.">
        <title>Thousands of microbial genomes shed light on interconnected biogeochemical processes in an aquifer system.</title>
        <authorList>
            <person name="Anantharaman K."/>
            <person name="Brown C.T."/>
            <person name="Hug L.A."/>
            <person name="Sharon I."/>
            <person name="Castelle C.J."/>
            <person name="Probst A.J."/>
            <person name="Thomas B.C."/>
            <person name="Singh A."/>
            <person name="Wilkins M.J."/>
            <person name="Karaoz U."/>
            <person name="Brodie E.L."/>
            <person name="Williams K.H."/>
            <person name="Hubbard S.S."/>
            <person name="Banfield J.F."/>
        </authorList>
    </citation>
    <scope>NUCLEOTIDE SEQUENCE [LARGE SCALE GENOMIC DNA]</scope>
</reference>
<evidence type="ECO:0000313" key="3">
    <source>
        <dbReference type="Proteomes" id="UP000177811"/>
    </source>
</evidence>
<keyword evidence="1" id="KW-0812">Transmembrane</keyword>
<dbReference type="AlphaFoldDB" id="A0A1G2KZF0"/>
<keyword evidence="1" id="KW-1133">Transmembrane helix</keyword>
<evidence type="ECO:0000313" key="2">
    <source>
        <dbReference type="EMBL" id="OHA03809.1"/>
    </source>
</evidence>
<protein>
    <submittedName>
        <fullName evidence="2">Uncharacterized protein</fullName>
    </submittedName>
</protein>
<sequence length="81" mass="8809">MENTTNNKMVYVVGAVVVVVVLVLAYLFLNVPYPKPMPNGGMPVVEPVTDEAASITNDVDSIDVGDVDKEFQDIDRDLQAL</sequence>